<evidence type="ECO:0000313" key="1">
    <source>
        <dbReference type="EMBL" id="EMB20701.1"/>
    </source>
</evidence>
<dbReference type="HOGENOM" id="CLU_1685791_0_0_12"/>
<dbReference type="AlphaFoldDB" id="A0A0F6MP37"/>
<evidence type="ECO:0008006" key="2">
    <source>
        <dbReference type="Google" id="ProtNLM"/>
    </source>
</evidence>
<dbReference type="PATRIC" id="fig|999434.4.peg.2250"/>
<dbReference type="RefSeq" id="WP_002693208.1">
    <property type="nucleotide sequence ID" value="NZ_CM001797.1"/>
</dbReference>
<accession>A0A0F6MP37</accession>
<organism evidence="1">
    <name type="scientific">Treponema denticola OTK</name>
    <dbReference type="NCBI Taxonomy" id="999434"/>
    <lineage>
        <taxon>Bacteria</taxon>
        <taxon>Pseudomonadati</taxon>
        <taxon>Spirochaetota</taxon>
        <taxon>Spirochaetia</taxon>
        <taxon>Spirochaetales</taxon>
        <taxon>Treponemataceae</taxon>
        <taxon>Treponema</taxon>
    </lineage>
</organism>
<sequence length="157" mass="18292">MVAVKTDIDYKQFEKQLGDMKHKMPSIAKKMMNKVNSLIKKEARKNMRARKFDKTKETGIYKNLYSYSKKDFSAKIGIKKIAYYSIFVENGANVTAKNYKYLTFKINNNFVKVKSVTIPAKPFLKPAVDMYWNSNKASKEMEAVFQKELNKLFGENK</sequence>
<name>A0A0F6MP37_TREDN</name>
<protein>
    <recommendedName>
        <fullName evidence="2">HK97 gp10 family phage protein</fullName>
    </recommendedName>
</protein>
<reference evidence="1" key="1">
    <citation type="submission" date="2012-01" db="EMBL/GenBank/DDBJ databases">
        <title>The Genome Sequence of Treponema denticola OTK.</title>
        <authorList>
            <consortium name="The Broad Institute Genome Sequencing Platform"/>
            <person name="Earl A."/>
            <person name="Ward D."/>
            <person name="Feldgarden M."/>
            <person name="Gevers D."/>
            <person name="Blanton J.M."/>
            <person name="Fenno C.J."/>
            <person name="Baranova O.V."/>
            <person name="Mathney J."/>
            <person name="Dewhirst F.E."/>
            <person name="Izard J."/>
            <person name="Young S.K."/>
            <person name="Zeng Q."/>
            <person name="Gargeya S."/>
            <person name="Fitzgerald M."/>
            <person name="Haas B."/>
            <person name="Abouelleil A."/>
            <person name="Alvarado L."/>
            <person name="Arachchi H.M."/>
            <person name="Berlin A."/>
            <person name="Chapman S.B."/>
            <person name="Gearin G."/>
            <person name="Goldberg J."/>
            <person name="Griggs A."/>
            <person name="Gujja S."/>
            <person name="Hansen M."/>
            <person name="Heiman D."/>
            <person name="Howarth C."/>
            <person name="Larimer J."/>
            <person name="Lui A."/>
            <person name="MacDonald P.J.P."/>
            <person name="McCowen C."/>
            <person name="Montmayeur A."/>
            <person name="Murphy C."/>
            <person name="Neiman D."/>
            <person name="Pearson M."/>
            <person name="Priest M."/>
            <person name="Roberts A."/>
            <person name="Saif S."/>
            <person name="Shea T."/>
            <person name="Sisk P."/>
            <person name="Stolte C."/>
            <person name="Sykes S."/>
            <person name="Wortman J."/>
            <person name="Nusbaum C."/>
            <person name="Birren B."/>
        </authorList>
    </citation>
    <scope>NUCLEOTIDE SEQUENCE [LARGE SCALE GENOMIC DNA]</scope>
    <source>
        <strain evidence="1">OTK</strain>
    </source>
</reference>
<dbReference type="EMBL" id="AGDY01000009">
    <property type="protein sequence ID" value="EMB20701.1"/>
    <property type="molecule type" value="Genomic_DNA"/>
</dbReference>
<comment type="caution">
    <text evidence="1">The sequence shown here is derived from an EMBL/GenBank/DDBJ whole genome shotgun (WGS) entry which is preliminary data.</text>
</comment>
<dbReference type="Proteomes" id="UP000011701">
    <property type="component" value="Chromosome"/>
</dbReference>
<proteinExistence type="predicted"/>
<gene>
    <name evidence="1" type="ORF">HMPREF9723_02161</name>
</gene>